<proteinExistence type="predicted"/>
<dbReference type="EMBL" id="CP075371">
    <property type="protein sequence ID" value="QVT79197.1"/>
    <property type="molecule type" value="Genomic_DNA"/>
</dbReference>
<evidence type="ECO:0000313" key="1">
    <source>
        <dbReference type="EMBL" id="QVT79197.1"/>
    </source>
</evidence>
<evidence type="ECO:0008006" key="3">
    <source>
        <dbReference type="Google" id="ProtNLM"/>
    </source>
</evidence>
<organism evidence="1 2">
    <name type="scientific">Nocardioides aquaticus</name>
    <dbReference type="NCBI Taxonomy" id="160826"/>
    <lineage>
        <taxon>Bacteria</taxon>
        <taxon>Bacillati</taxon>
        <taxon>Actinomycetota</taxon>
        <taxon>Actinomycetes</taxon>
        <taxon>Propionibacteriales</taxon>
        <taxon>Nocardioidaceae</taxon>
        <taxon>Nocardioides</taxon>
    </lineage>
</organism>
<keyword evidence="2" id="KW-1185">Reference proteome</keyword>
<dbReference type="Proteomes" id="UP000679307">
    <property type="component" value="Chromosome"/>
</dbReference>
<sequence>MPLIRQVGITPQELDELVDEERWGQWCLAEPDLAGVGSLQAVRELRGEAEDQALGALLRLAATDGHDEQLAAVAVLHQLGGSVRTIARHFWHLAGGDVEGIVVGAAWEQIRSYDWRSRRRHHASAIHHGTRKAVRATLMPDTSRSLGRRVVLLNPQSWVFAALAEHDETPGMSMSLDAFDSRDQLTIFLNWAAGQGVIDDEEIALLDALMDLDRHNAQIPKWLRGACSMAAVERMASERGICTKSVSRARDKVLAKLREAASTFLEEVA</sequence>
<evidence type="ECO:0000313" key="2">
    <source>
        <dbReference type="Proteomes" id="UP000679307"/>
    </source>
</evidence>
<reference evidence="1 2" key="1">
    <citation type="submission" date="2021-05" db="EMBL/GenBank/DDBJ databases">
        <title>Complete genome of Nocardioides aquaticus KCTC 9944T isolated from meromictic and hypersaline Ekho Lake, Antarctica.</title>
        <authorList>
            <person name="Hwang K."/>
            <person name="Kim K.M."/>
            <person name="Choe H."/>
        </authorList>
    </citation>
    <scope>NUCLEOTIDE SEQUENCE [LARGE SCALE GENOMIC DNA]</scope>
    <source>
        <strain evidence="1 2">KCTC 9944</strain>
    </source>
</reference>
<accession>A0ABX8EFB6</accession>
<name>A0ABX8EFB6_9ACTN</name>
<gene>
    <name evidence="1" type="ORF">ENKNEFLB_01578</name>
</gene>
<protein>
    <recommendedName>
        <fullName evidence="3">Sigma-70 family RNA polymerase sigma factor</fullName>
    </recommendedName>
</protein>